<dbReference type="PROSITE" id="PS01302">
    <property type="entry name" value="UPF0758"/>
    <property type="match status" value="1"/>
</dbReference>
<accession>A0A2Z5ZDD4</accession>
<keyword evidence="3" id="KW-0378">Hydrolase</keyword>
<evidence type="ECO:0000256" key="1">
    <source>
        <dbReference type="ARBA" id="ARBA00022670"/>
    </source>
</evidence>
<comment type="similarity">
    <text evidence="6">Belongs to the UPF0758 family.</text>
</comment>
<evidence type="ECO:0000256" key="3">
    <source>
        <dbReference type="ARBA" id="ARBA00022801"/>
    </source>
</evidence>
<proteinExistence type="inferred from homology"/>
<evidence type="ECO:0000313" key="9">
    <source>
        <dbReference type="Proteomes" id="UP000270034"/>
    </source>
</evidence>
<dbReference type="Gene3D" id="3.40.140.10">
    <property type="entry name" value="Cytidine Deaminase, domain 2"/>
    <property type="match status" value="1"/>
</dbReference>
<dbReference type="PANTHER" id="PTHR30471">
    <property type="entry name" value="DNA REPAIR PROTEIN RADC"/>
    <property type="match status" value="1"/>
</dbReference>
<reference evidence="8 9" key="1">
    <citation type="submission" date="2018-02" db="EMBL/GenBank/DDBJ databases">
        <title>Acetobacter orientalis genome.</title>
        <authorList>
            <person name="Nakashima N."/>
            <person name="Tamura T."/>
        </authorList>
    </citation>
    <scope>NUCLEOTIDE SEQUENCE [LARGE SCALE GENOMIC DNA]</scope>
    <source>
        <strain evidence="8 9">FAN1</strain>
    </source>
</reference>
<evidence type="ECO:0000259" key="7">
    <source>
        <dbReference type="PROSITE" id="PS50249"/>
    </source>
</evidence>
<keyword evidence="1" id="KW-0645">Protease</keyword>
<keyword evidence="2" id="KW-0479">Metal-binding</keyword>
<name>A0A2Z5ZDD4_9PROT</name>
<dbReference type="SUPFAM" id="SSF102712">
    <property type="entry name" value="JAB1/MPN domain"/>
    <property type="match status" value="1"/>
</dbReference>
<protein>
    <submittedName>
        <fullName evidence="8">DNA repair protein RadC</fullName>
    </submittedName>
</protein>
<evidence type="ECO:0000256" key="5">
    <source>
        <dbReference type="ARBA" id="ARBA00023049"/>
    </source>
</evidence>
<dbReference type="InterPro" id="IPR037518">
    <property type="entry name" value="MPN"/>
</dbReference>
<dbReference type="GO" id="GO:0046872">
    <property type="term" value="F:metal ion binding"/>
    <property type="evidence" value="ECO:0007669"/>
    <property type="project" value="UniProtKB-KW"/>
</dbReference>
<dbReference type="EMBL" id="AP018515">
    <property type="protein sequence ID" value="BBC78439.1"/>
    <property type="molecule type" value="Genomic_DNA"/>
</dbReference>
<dbReference type="InterPro" id="IPR025657">
    <property type="entry name" value="RadC_JAB"/>
</dbReference>
<gene>
    <name evidence="8" type="ORF">AcetOrient_orf00137</name>
</gene>
<dbReference type="PROSITE" id="PS50249">
    <property type="entry name" value="MPN"/>
    <property type="match status" value="1"/>
</dbReference>
<feature type="domain" description="MPN" evidence="7">
    <location>
        <begin position="138"/>
        <end position="260"/>
    </location>
</feature>
<dbReference type="InterPro" id="IPR001405">
    <property type="entry name" value="UPF0758"/>
</dbReference>
<sequence>MSKQNQSLPMRPKLGRKQAMADASGYKLEPDSTVLPMPAWQKTAAFSSLSVERSLLATVPERVLLARLLLAIAPKEKAIDALVESLLAQFGSLAGVVSAPKHALEAILGEGAVLSVYLQLVNDAARRMHLARLQVGSTLADRAQLMAYLHTVMGQEAIEQVRVLFLDKKHHLLADEVTGRGTIDHAPVYPREVVRRALVLHAHYLVLVHNHPSGDPSPSAADIDMTHRIAQAAKVMGLCVWDHIIIGGGRMVSLREEGFL</sequence>
<evidence type="ECO:0000313" key="8">
    <source>
        <dbReference type="EMBL" id="BBC78439.1"/>
    </source>
</evidence>
<evidence type="ECO:0000256" key="4">
    <source>
        <dbReference type="ARBA" id="ARBA00022833"/>
    </source>
</evidence>
<dbReference type="GeneID" id="76204733"/>
<dbReference type="CDD" id="cd08071">
    <property type="entry name" value="MPN_DUF2466"/>
    <property type="match status" value="1"/>
</dbReference>
<dbReference type="KEGG" id="aot:AcetOri_orf00137"/>
<dbReference type="AlphaFoldDB" id="A0A2Z5ZDD4"/>
<dbReference type="PANTHER" id="PTHR30471:SF3">
    <property type="entry name" value="UPF0758 PROTEIN YEES-RELATED"/>
    <property type="match status" value="1"/>
</dbReference>
<dbReference type="NCBIfam" id="TIGR00608">
    <property type="entry name" value="radc"/>
    <property type="match status" value="1"/>
</dbReference>
<evidence type="ECO:0000256" key="6">
    <source>
        <dbReference type="RuleBase" id="RU003797"/>
    </source>
</evidence>
<dbReference type="InterPro" id="IPR020891">
    <property type="entry name" value="UPF0758_CS"/>
</dbReference>
<evidence type="ECO:0000256" key="2">
    <source>
        <dbReference type="ARBA" id="ARBA00022723"/>
    </source>
</evidence>
<dbReference type="Pfam" id="PF04002">
    <property type="entry name" value="RadC"/>
    <property type="match status" value="1"/>
</dbReference>
<organism evidence="8 9">
    <name type="scientific">Acetobacter orientalis</name>
    <dbReference type="NCBI Taxonomy" id="146474"/>
    <lineage>
        <taxon>Bacteria</taxon>
        <taxon>Pseudomonadati</taxon>
        <taxon>Pseudomonadota</taxon>
        <taxon>Alphaproteobacteria</taxon>
        <taxon>Acetobacterales</taxon>
        <taxon>Acetobacteraceae</taxon>
        <taxon>Acetobacter</taxon>
    </lineage>
</organism>
<keyword evidence="4" id="KW-0862">Zinc</keyword>
<dbReference type="RefSeq" id="WP_052946416.1">
    <property type="nucleotide sequence ID" value="NZ_BAMX01000024.1"/>
</dbReference>
<dbReference type="GO" id="GO:0006508">
    <property type="term" value="P:proteolysis"/>
    <property type="evidence" value="ECO:0007669"/>
    <property type="project" value="UniProtKB-KW"/>
</dbReference>
<dbReference type="GO" id="GO:0008237">
    <property type="term" value="F:metallopeptidase activity"/>
    <property type="evidence" value="ECO:0007669"/>
    <property type="project" value="UniProtKB-KW"/>
</dbReference>
<dbReference type="NCBIfam" id="NF000642">
    <property type="entry name" value="PRK00024.1"/>
    <property type="match status" value="1"/>
</dbReference>
<dbReference type="Proteomes" id="UP000270034">
    <property type="component" value="Chromosome"/>
</dbReference>
<keyword evidence="5" id="KW-0482">Metalloprotease</keyword>